<proteinExistence type="predicted"/>
<evidence type="ECO:0000256" key="3">
    <source>
        <dbReference type="PROSITE-ProRule" id="PRU00023"/>
    </source>
</evidence>
<dbReference type="Gene3D" id="1.25.40.20">
    <property type="entry name" value="Ankyrin repeat-containing domain"/>
    <property type="match status" value="2"/>
</dbReference>
<dbReference type="AlphaFoldDB" id="A0A0B6ZA61"/>
<dbReference type="EMBL" id="HACG01018422">
    <property type="protein sequence ID" value="CEK65287.1"/>
    <property type="molecule type" value="Transcribed_RNA"/>
</dbReference>
<dbReference type="PROSITE" id="PS50297">
    <property type="entry name" value="ANK_REP_REGION"/>
    <property type="match status" value="1"/>
</dbReference>
<dbReference type="InterPro" id="IPR002110">
    <property type="entry name" value="Ankyrin_rpt"/>
</dbReference>
<gene>
    <name evidence="4" type="primary">ORF54539</name>
</gene>
<dbReference type="PROSITE" id="PS50088">
    <property type="entry name" value="ANK_REPEAT"/>
    <property type="match status" value="1"/>
</dbReference>
<dbReference type="InterPro" id="IPR036770">
    <property type="entry name" value="Ankyrin_rpt-contain_sf"/>
</dbReference>
<evidence type="ECO:0000256" key="2">
    <source>
        <dbReference type="ARBA" id="ARBA00023043"/>
    </source>
</evidence>
<dbReference type="PANTHER" id="PTHR24198">
    <property type="entry name" value="ANKYRIN REPEAT AND PROTEIN KINASE DOMAIN-CONTAINING PROTEIN"/>
    <property type="match status" value="1"/>
</dbReference>
<name>A0A0B6ZA61_9EUPU</name>
<sequence length="285" mass="32344">MEMSVLEAVRTLNCDLLLELLPDSSQQPRMSLELMRSVFFVAVDSLIKTSASGIQGARIVYLLRNLGAHINRQNEEGDTPLMYYLKAGKPESNIVEAFLRCNADFYLGNKQGEFPLEFVTTSFHIPYSVREVFMRYIPGIWEAVSRDDAMSVRRLINEWCRVDVQKNGKTLLQLALEKGTENIIRVVSGIRPSMEFAHSVLAGDTQMVRRMLRLKLKININFRNLGDRGKTPIFYALVLGNTEMVQTLLDRASRVDITIKGDDEIDIPLFFSALEHKPSICPSLL</sequence>
<dbReference type="Pfam" id="PF00023">
    <property type="entry name" value="Ank"/>
    <property type="match status" value="1"/>
</dbReference>
<dbReference type="SUPFAM" id="SSF48403">
    <property type="entry name" value="Ankyrin repeat"/>
    <property type="match status" value="1"/>
</dbReference>
<feature type="non-terminal residue" evidence="4">
    <location>
        <position position="285"/>
    </location>
</feature>
<keyword evidence="1" id="KW-0677">Repeat</keyword>
<feature type="repeat" description="ANK" evidence="3">
    <location>
        <begin position="228"/>
        <end position="260"/>
    </location>
</feature>
<evidence type="ECO:0000313" key="4">
    <source>
        <dbReference type="EMBL" id="CEK65287.1"/>
    </source>
</evidence>
<dbReference type="PANTHER" id="PTHR24198:SF165">
    <property type="entry name" value="ANKYRIN REPEAT-CONTAINING PROTEIN-RELATED"/>
    <property type="match status" value="1"/>
</dbReference>
<accession>A0A0B6ZA61</accession>
<organism evidence="4">
    <name type="scientific">Arion vulgaris</name>
    <dbReference type="NCBI Taxonomy" id="1028688"/>
    <lineage>
        <taxon>Eukaryota</taxon>
        <taxon>Metazoa</taxon>
        <taxon>Spiralia</taxon>
        <taxon>Lophotrochozoa</taxon>
        <taxon>Mollusca</taxon>
        <taxon>Gastropoda</taxon>
        <taxon>Heterobranchia</taxon>
        <taxon>Euthyneura</taxon>
        <taxon>Panpulmonata</taxon>
        <taxon>Eupulmonata</taxon>
        <taxon>Stylommatophora</taxon>
        <taxon>Helicina</taxon>
        <taxon>Arionoidea</taxon>
        <taxon>Arionidae</taxon>
        <taxon>Arion</taxon>
    </lineage>
</organism>
<protein>
    <submittedName>
        <fullName evidence="4">Uncharacterized protein</fullName>
    </submittedName>
</protein>
<keyword evidence="2 3" id="KW-0040">ANK repeat</keyword>
<evidence type="ECO:0000256" key="1">
    <source>
        <dbReference type="ARBA" id="ARBA00022737"/>
    </source>
</evidence>
<reference evidence="4" key="1">
    <citation type="submission" date="2014-12" db="EMBL/GenBank/DDBJ databases">
        <title>Insight into the proteome of Arion vulgaris.</title>
        <authorList>
            <person name="Aradska J."/>
            <person name="Bulat T."/>
            <person name="Smidak R."/>
            <person name="Sarate P."/>
            <person name="Gangsoo J."/>
            <person name="Sialana F."/>
            <person name="Bilban M."/>
            <person name="Lubec G."/>
        </authorList>
    </citation>
    <scope>NUCLEOTIDE SEQUENCE</scope>
    <source>
        <tissue evidence="4">Skin</tissue>
    </source>
</reference>
<dbReference type="SMART" id="SM00248">
    <property type="entry name" value="ANK"/>
    <property type="match status" value="3"/>
</dbReference>